<dbReference type="OrthoDB" id="410044at2759"/>
<proteinExistence type="predicted"/>
<dbReference type="SMART" id="SM00456">
    <property type="entry name" value="WW"/>
    <property type="match status" value="1"/>
</dbReference>
<evidence type="ECO:0000256" key="2">
    <source>
        <dbReference type="SAM" id="MobiDB-lite"/>
    </source>
</evidence>
<dbReference type="GO" id="GO:0005634">
    <property type="term" value="C:nucleus"/>
    <property type="evidence" value="ECO:0007669"/>
    <property type="project" value="TreeGrafter"/>
</dbReference>
<dbReference type="EMBL" id="JAEUBF010001066">
    <property type="protein sequence ID" value="KAH3672991.1"/>
    <property type="molecule type" value="Genomic_DNA"/>
</dbReference>
<dbReference type="Proteomes" id="UP000769528">
    <property type="component" value="Unassembled WGS sequence"/>
</dbReference>
<dbReference type="Gene3D" id="2.20.70.10">
    <property type="match status" value="1"/>
</dbReference>
<dbReference type="PANTHER" id="PTHR15377">
    <property type="entry name" value="TRANSCRIPTION ELONGATION REGULATOR 1"/>
    <property type="match status" value="1"/>
</dbReference>
<dbReference type="SUPFAM" id="SSF51045">
    <property type="entry name" value="WW domain"/>
    <property type="match status" value="1"/>
</dbReference>
<feature type="compositionally biased region" description="Acidic residues" evidence="2">
    <location>
        <begin position="184"/>
        <end position="198"/>
    </location>
</feature>
<dbReference type="PANTHER" id="PTHR15377:SF3">
    <property type="entry name" value="WW DOMAIN-CONTAINING PROTEIN"/>
    <property type="match status" value="1"/>
</dbReference>
<evidence type="ECO:0000256" key="1">
    <source>
        <dbReference type="ARBA" id="ARBA00022737"/>
    </source>
</evidence>
<feature type="region of interest" description="Disordered" evidence="2">
    <location>
        <begin position="341"/>
        <end position="360"/>
    </location>
</feature>
<organism evidence="4 5">
    <name type="scientific">Wickerhamomyces mucosus</name>
    <dbReference type="NCBI Taxonomy" id="1378264"/>
    <lineage>
        <taxon>Eukaryota</taxon>
        <taxon>Fungi</taxon>
        <taxon>Dikarya</taxon>
        <taxon>Ascomycota</taxon>
        <taxon>Saccharomycotina</taxon>
        <taxon>Saccharomycetes</taxon>
        <taxon>Phaffomycetales</taxon>
        <taxon>Wickerhamomycetaceae</taxon>
        <taxon>Wickerhamomyces</taxon>
    </lineage>
</organism>
<dbReference type="GO" id="GO:0070063">
    <property type="term" value="F:RNA polymerase binding"/>
    <property type="evidence" value="ECO:0007669"/>
    <property type="project" value="InterPro"/>
</dbReference>
<evidence type="ECO:0000313" key="4">
    <source>
        <dbReference type="EMBL" id="KAH3672991.1"/>
    </source>
</evidence>
<accession>A0A9P8TBG7</accession>
<comment type="caution">
    <text evidence="4">The sequence shown here is derived from an EMBL/GenBank/DDBJ whole genome shotgun (WGS) entry which is preliminary data.</text>
</comment>
<feature type="compositionally biased region" description="Basic and acidic residues" evidence="2">
    <location>
        <begin position="139"/>
        <end position="151"/>
    </location>
</feature>
<evidence type="ECO:0000259" key="3">
    <source>
        <dbReference type="PROSITE" id="PS50020"/>
    </source>
</evidence>
<dbReference type="InterPro" id="IPR036517">
    <property type="entry name" value="FF_domain_sf"/>
</dbReference>
<feature type="domain" description="WW" evidence="3">
    <location>
        <begin position="4"/>
        <end position="37"/>
    </location>
</feature>
<dbReference type="Pfam" id="PF01846">
    <property type="entry name" value="FF"/>
    <property type="match status" value="1"/>
</dbReference>
<dbReference type="AlphaFoldDB" id="A0A9P8TBG7"/>
<sequence>MRYNRLPENWSRHISPTGLVYYYNKVTKESTYDKTRLSVSDAARVSANSNKESDSKHEMKVIFKIPLPNSIYDICFTNNGSHFYYERTSNRSFWRLDDEVVQDEIDRFDKNTLIWLTAKARGLKLDENIENQLKPLFRSSHEEKEENKIETLTEDQLSESPQLSEQQKEGEIRSSTLVGGYSSSDEEDSDNDEKDDEFEVTKNGSKVEEQNLPTSLGDISLEAKIGHLGDENLSLIDKNKGVISLNLSDSESSEEENALDLAELDSDEDEGGDQEGHSSTSPKIKFIALLNSFDLNPYNMWEIESMKIINEPEFFEIDNNKERKEIFDTWCKVTIANGYGENRKSGHGTNTNDNGSDNDDDKIEYDKSIMRFFAYLEKKKGLSQALPLFKDFLDDNEEVLTEFEGVTAREIEIKYKEYLMYSKKSEEDNIRIFTNFIKGAKIFRRNVIKNKNEINFEHFQTNNGNEDDASSKKLLKELEHKIEISESLISNTKYHIISPALKLKLLVDLIKQIV</sequence>
<evidence type="ECO:0000313" key="5">
    <source>
        <dbReference type="Proteomes" id="UP000769528"/>
    </source>
</evidence>
<gene>
    <name evidence="4" type="ORF">WICMUC_003944</name>
</gene>
<dbReference type="PROSITE" id="PS50020">
    <property type="entry name" value="WW_DOMAIN_2"/>
    <property type="match status" value="1"/>
</dbReference>
<dbReference type="GO" id="GO:0003712">
    <property type="term" value="F:transcription coregulator activity"/>
    <property type="evidence" value="ECO:0007669"/>
    <property type="project" value="TreeGrafter"/>
</dbReference>
<protein>
    <recommendedName>
        <fullName evidence="3">WW domain-containing protein</fullName>
    </recommendedName>
</protein>
<reference evidence="4" key="2">
    <citation type="submission" date="2021-01" db="EMBL/GenBank/DDBJ databases">
        <authorList>
            <person name="Schikora-Tamarit M.A."/>
        </authorList>
    </citation>
    <scope>NUCLEOTIDE SEQUENCE</scope>
    <source>
        <strain evidence="4">CBS6341</strain>
    </source>
</reference>
<dbReference type="SUPFAM" id="SSF81698">
    <property type="entry name" value="FF domain"/>
    <property type="match status" value="1"/>
</dbReference>
<dbReference type="InterPro" id="IPR045148">
    <property type="entry name" value="TCRG1-like"/>
</dbReference>
<dbReference type="InterPro" id="IPR036020">
    <property type="entry name" value="WW_dom_sf"/>
</dbReference>
<keyword evidence="5" id="KW-1185">Reference proteome</keyword>
<feature type="region of interest" description="Disordered" evidence="2">
    <location>
        <begin position="136"/>
        <end position="213"/>
    </location>
</feature>
<dbReference type="Gene3D" id="1.10.10.440">
    <property type="entry name" value="FF domain"/>
    <property type="match status" value="1"/>
</dbReference>
<reference evidence="4" key="1">
    <citation type="journal article" date="2021" name="Open Biol.">
        <title>Shared evolutionary footprints suggest mitochondrial oxidative damage underlies multiple complex I losses in fungi.</title>
        <authorList>
            <person name="Schikora-Tamarit M.A."/>
            <person name="Marcet-Houben M."/>
            <person name="Nosek J."/>
            <person name="Gabaldon T."/>
        </authorList>
    </citation>
    <scope>NUCLEOTIDE SEQUENCE</scope>
    <source>
        <strain evidence="4">CBS6341</strain>
    </source>
</reference>
<name>A0A9P8TBG7_9ASCO</name>
<dbReference type="Pfam" id="PF00397">
    <property type="entry name" value="WW"/>
    <property type="match status" value="1"/>
</dbReference>
<dbReference type="InterPro" id="IPR001202">
    <property type="entry name" value="WW_dom"/>
</dbReference>
<dbReference type="CDD" id="cd00201">
    <property type="entry name" value="WW"/>
    <property type="match status" value="1"/>
</dbReference>
<dbReference type="InterPro" id="IPR002713">
    <property type="entry name" value="FF_domain"/>
</dbReference>
<keyword evidence="1" id="KW-0677">Repeat</keyword>